<dbReference type="RefSeq" id="WP_207365858.1">
    <property type="nucleotide sequence ID" value="NZ_JAFMYV010000009.1"/>
</dbReference>
<gene>
    <name evidence="2" type="ORF">J2I47_17335</name>
</gene>
<name>A0A939K601_9BACT</name>
<keyword evidence="1" id="KW-1133">Transmembrane helix</keyword>
<evidence type="ECO:0000256" key="1">
    <source>
        <dbReference type="SAM" id="Phobius"/>
    </source>
</evidence>
<dbReference type="EMBL" id="JAFMYV010000009">
    <property type="protein sequence ID" value="MBO0938318.1"/>
    <property type="molecule type" value="Genomic_DNA"/>
</dbReference>
<dbReference type="AlphaFoldDB" id="A0A939K601"/>
<keyword evidence="1" id="KW-0472">Membrane</keyword>
<organism evidence="2 3">
    <name type="scientific">Fibrella rubiginis</name>
    <dbReference type="NCBI Taxonomy" id="2817060"/>
    <lineage>
        <taxon>Bacteria</taxon>
        <taxon>Pseudomonadati</taxon>
        <taxon>Bacteroidota</taxon>
        <taxon>Cytophagia</taxon>
        <taxon>Cytophagales</taxon>
        <taxon>Spirosomataceae</taxon>
        <taxon>Fibrella</taxon>
    </lineage>
</organism>
<proteinExistence type="predicted"/>
<feature type="transmembrane region" description="Helical" evidence="1">
    <location>
        <begin position="155"/>
        <end position="176"/>
    </location>
</feature>
<reference evidence="2" key="1">
    <citation type="submission" date="2021-03" db="EMBL/GenBank/DDBJ databases">
        <title>Fibrella sp. HMF5335 genome sequencing and assembly.</title>
        <authorList>
            <person name="Kang H."/>
            <person name="Kim H."/>
            <person name="Bae S."/>
            <person name="Joh K."/>
        </authorList>
    </citation>
    <scope>NUCLEOTIDE SEQUENCE</scope>
    <source>
        <strain evidence="2">HMF5335</strain>
    </source>
</reference>
<evidence type="ECO:0008006" key="4">
    <source>
        <dbReference type="Google" id="ProtNLM"/>
    </source>
</evidence>
<keyword evidence="3" id="KW-1185">Reference proteome</keyword>
<sequence length="279" mass="32359">MSYTSINEIKEEYHLESNDLGVLRDSLNQLRVKLHPDKNNGIFNHDTDKEKYHKIDDAIKYIDNLTSNSQLMVVERMTDMMKIISNAIPNSKESSLQTNLELKTNFAIDRYKSKFFIPKISLSALTGILTFLFALPNQLEDNKSIPIIINTKDSSFILLWFTFVCYTAVLWMFSYLDEEKSKRKLSSLKVESVQNEIFKRFINQLKSKTFSKDEFVQFIYDDNPPTRLKLFPIINSEVITLEIAQSISDLVLNRAEKRGLIETDSAKTLSENFLIKEIS</sequence>
<protein>
    <recommendedName>
        <fullName evidence="4">J domain-containing protein</fullName>
    </recommendedName>
</protein>
<accession>A0A939K601</accession>
<feature type="transmembrane region" description="Helical" evidence="1">
    <location>
        <begin position="116"/>
        <end position="135"/>
    </location>
</feature>
<evidence type="ECO:0000313" key="3">
    <source>
        <dbReference type="Proteomes" id="UP000664034"/>
    </source>
</evidence>
<comment type="caution">
    <text evidence="2">The sequence shown here is derived from an EMBL/GenBank/DDBJ whole genome shotgun (WGS) entry which is preliminary data.</text>
</comment>
<keyword evidence="1" id="KW-0812">Transmembrane</keyword>
<dbReference type="Proteomes" id="UP000664034">
    <property type="component" value="Unassembled WGS sequence"/>
</dbReference>
<evidence type="ECO:0000313" key="2">
    <source>
        <dbReference type="EMBL" id="MBO0938318.1"/>
    </source>
</evidence>